<gene>
    <name evidence="1" type="ORF">J2Z22_001633</name>
</gene>
<name>A0ABU3H5L5_9BACL</name>
<dbReference type="Proteomes" id="UP001248709">
    <property type="component" value="Unassembled WGS sequence"/>
</dbReference>
<evidence type="ECO:0000313" key="1">
    <source>
        <dbReference type="EMBL" id="MDT3426113.1"/>
    </source>
</evidence>
<dbReference type="RefSeq" id="WP_025701206.1">
    <property type="nucleotide sequence ID" value="NZ_JAUSUY010000005.1"/>
</dbReference>
<sequence length="84" mass="10068">MSTAEIALPFARRYIETREELKQNTDELLKAVRQISPLSEEFQALWRRRDELHLRCRNEIAGLPFYPEADRQFIFNYIIQAPDE</sequence>
<keyword evidence="2" id="KW-1185">Reference proteome</keyword>
<reference evidence="1 2" key="1">
    <citation type="submission" date="2023-07" db="EMBL/GenBank/DDBJ databases">
        <title>Genomic Encyclopedia of Type Strains, Phase IV (KMG-IV): sequencing the most valuable type-strain genomes for metagenomic binning, comparative biology and taxonomic classification.</title>
        <authorList>
            <person name="Goeker M."/>
        </authorList>
    </citation>
    <scope>NUCLEOTIDE SEQUENCE [LARGE SCALE GENOMIC DNA]</scope>
    <source>
        <strain evidence="1 2">T98</strain>
    </source>
</reference>
<accession>A0ABU3H5L5</accession>
<evidence type="ECO:0000313" key="2">
    <source>
        <dbReference type="Proteomes" id="UP001248709"/>
    </source>
</evidence>
<protein>
    <submittedName>
        <fullName evidence="1">Transcriptional regulator</fullName>
    </submittedName>
</protein>
<organism evidence="1 2">
    <name type="scientific">Paenibacillus forsythiae</name>
    <dbReference type="NCBI Taxonomy" id="365616"/>
    <lineage>
        <taxon>Bacteria</taxon>
        <taxon>Bacillati</taxon>
        <taxon>Bacillota</taxon>
        <taxon>Bacilli</taxon>
        <taxon>Bacillales</taxon>
        <taxon>Paenibacillaceae</taxon>
        <taxon>Paenibacillus</taxon>
    </lineage>
</organism>
<comment type="caution">
    <text evidence="1">The sequence shown here is derived from an EMBL/GenBank/DDBJ whole genome shotgun (WGS) entry which is preliminary data.</text>
</comment>
<dbReference type="EMBL" id="JAUSUY010000005">
    <property type="protein sequence ID" value="MDT3426113.1"/>
    <property type="molecule type" value="Genomic_DNA"/>
</dbReference>
<proteinExistence type="predicted"/>